<dbReference type="AlphaFoldDB" id="A0A1X1RL66"/>
<evidence type="ECO:0000256" key="2">
    <source>
        <dbReference type="ARBA" id="ARBA00012438"/>
    </source>
</evidence>
<evidence type="ECO:0000256" key="3">
    <source>
        <dbReference type="ARBA" id="ARBA00022679"/>
    </source>
</evidence>
<dbReference type="SMART" id="SM00387">
    <property type="entry name" value="HATPase_c"/>
    <property type="match status" value="1"/>
</dbReference>
<keyword evidence="4" id="KW-0418">Kinase</keyword>
<dbReference type="OrthoDB" id="5243952at2"/>
<dbReference type="GO" id="GO:0000160">
    <property type="term" value="P:phosphorelay signal transduction system"/>
    <property type="evidence" value="ECO:0007669"/>
    <property type="project" value="UniProtKB-KW"/>
</dbReference>
<dbReference type="PRINTS" id="PR00344">
    <property type="entry name" value="BCTRLSENSOR"/>
</dbReference>
<dbReference type="Proteomes" id="UP000193484">
    <property type="component" value="Unassembled WGS sequence"/>
</dbReference>
<dbReference type="STRING" id="1793.AWC04_02140"/>
<gene>
    <name evidence="6" type="ORF">AWC04_02140</name>
</gene>
<organism evidence="6 7">
    <name type="scientific">Mycolicibacterium fallax</name>
    <name type="common">Mycobacterium fallax</name>
    <dbReference type="NCBI Taxonomy" id="1793"/>
    <lineage>
        <taxon>Bacteria</taxon>
        <taxon>Bacillati</taxon>
        <taxon>Actinomycetota</taxon>
        <taxon>Actinomycetes</taxon>
        <taxon>Mycobacteriales</taxon>
        <taxon>Mycobacteriaceae</taxon>
        <taxon>Mycolicibacterium</taxon>
    </lineage>
</organism>
<comment type="catalytic activity">
    <reaction evidence="1">
        <text>ATP + protein L-histidine = ADP + protein N-phospho-L-histidine.</text>
        <dbReference type="EC" id="2.7.13.3"/>
    </reaction>
</comment>
<accession>A0A1X1RL66</accession>
<dbReference type="EC" id="2.7.13.3" evidence="2"/>
<evidence type="ECO:0000313" key="7">
    <source>
        <dbReference type="Proteomes" id="UP000193484"/>
    </source>
</evidence>
<reference evidence="6 7" key="1">
    <citation type="submission" date="2016-01" db="EMBL/GenBank/DDBJ databases">
        <title>The new phylogeny of the genus Mycobacterium.</title>
        <authorList>
            <person name="Tarcisio F."/>
            <person name="Conor M."/>
            <person name="Antonella G."/>
            <person name="Elisabetta G."/>
            <person name="Giulia F.S."/>
            <person name="Sara T."/>
            <person name="Anna F."/>
            <person name="Clotilde B."/>
            <person name="Roberto B."/>
            <person name="Veronica D.S."/>
            <person name="Fabio R."/>
            <person name="Monica P."/>
            <person name="Olivier J."/>
            <person name="Enrico T."/>
            <person name="Nicola S."/>
        </authorList>
    </citation>
    <scope>NUCLEOTIDE SEQUENCE [LARGE SCALE GENOMIC DNA]</scope>
    <source>
        <strain evidence="6 7">DSM 44179</strain>
    </source>
</reference>
<evidence type="ECO:0000256" key="4">
    <source>
        <dbReference type="ARBA" id="ARBA00022777"/>
    </source>
</evidence>
<comment type="caution">
    <text evidence="6">The sequence shown here is derived from an EMBL/GenBank/DDBJ whole genome shotgun (WGS) entry which is preliminary data.</text>
</comment>
<dbReference type="Gene3D" id="3.30.565.10">
    <property type="entry name" value="Histidine kinase-like ATPase, C-terminal domain"/>
    <property type="match status" value="1"/>
</dbReference>
<dbReference type="InterPro" id="IPR005467">
    <property type="entry name" value="His_kinase_dom"/>
</dbReference>
<dbReference type="GO" id="GO:0004673">
    <property type="term" value="F:protein histidine kinase activity"/>
    <property type="evidence" value="ECO:0007669"/>
    <property type="project" value="UniProtKB-EC"/>
</dbReference>
<name>A0A1X1RL66_MYCFA</name>
<keyword evidence="7" id="KW-1185">Reference proteome</keyword>
<evidence type="ECO:0000256" key="1">
    <source>
        <dbReference type="ARBA" id="ARBA00000085"/>
    </source>
</evidence>
<proteinExistence type="predicted"/>
<dbReference type="RefSeq" id="WP_085092671.1">
    <property type="nucleotide sequence ID" value="NZ_AP022603.1"/>
</dbReference>
<dbReference type="SUPFAM" id="SSF55874">
    <property type="entry name" value="ATPase domain of HSP90 chaperone/DNA topoisomerase II/histidine kinase"/>
    <property type="match status" value="1"/>
</dbReference>
<keyword evidence="3" id="KW-0808">Transferase</keyword>
<dbReference type="PANTHER" id="PTHR24421">
    <property type="entry name" value="NITRATE/NITRITE SENSOR PROTEIN NARX-RELATED"/>
    <property type="match status" value="1"/>
</dbReference>
<dbReference type="InterPro" id="IPR003594">
    <property type="entry name" value="HATPase_dom"/>
</dbReference>
<sequence>MIRTAANRSGSQRLADYLTAEPVRVAALLRLPMILLIVMIVDIGDVDHWLPVLYHTAIASYLAASLLWLLAVFRDPIPPRAGPVSTLVDVLAVVTICLSSGGATAWLLPVFFLLPISVAFQNRAWLTGALGLVTAFAYLAVWIFYSKRDDSVGMPNIVYLHFAFLVWFTAATTGLSLVISRRNRRVTTLVDVQRQLVAESLRADERHSRQLAESLHDGPLQELLAARLTLDELSERIDDPALAAVRDTLSGTAAALRSTLRTLHPAVLSELGLSPALAELLRGYRDRGPFAVRGELDEVGAPPGQDLLYRAARELLANAAKHSRAATVEVTLHRRGEDIVLTVADDGVGFNPGILNARIAEGHIGLASLIARVEAIGGSFELGSDEGSGTTVRVTVPATAA</sequence>
<protein>
    <recommendedName>
        <fullName evidence="2">histidine kinase</fullName>
        <ecNumber evidence="2">2.7.13.3</ecNumber>
    </recommendedName>
</protein>
<evidence type="ECO:0000313" key="6">
    <source>
        <dbReference type="EMBL" id="ORV08499.1"/>
    </source>
</evidence>
<dbReference type="InterPro" id="IPR036890">
    <property type="entry name" value="HATPase_C_sf"/>
</dbReference>
<evidence type="ECO:0000256" key="5">
    <source>
        <dbReference type="ARBA" id="ARBA00023012"/>
    </source>
</evidence>
<dbReference type="InterPro" id="IPR004358">
    <property type="entry name" value="Sig_transdc_His_kin-like_C"/>
</dbReference>
<keyword evidence="5" id="KW-0902">Two-component regulatory system</keyword>
<dbReference type="Pfam" id="PF02518">
    <property type="entry name" value="HATPase_c"/>
    <property type="match status" value="1"/>
</dbReference>
<dbReference type="PROSITE" id="PS50109">
    <property type="entry name" value="HIS_KIN"/>
    <property type="match status" value="1"/>
</dbReference>
<dbReference type="InterPro" id="IPR050482">
    <property type="entry name" value="Sensor_HK_TwoCompSys"/>
</dbReference>
<dbReference type="CDD" id="cd16917">
    <property type="entry name" value="HATPase_UhpB-NarQ-NarX-like"/>
    <property type="match status" value="1"/>
</dbReference>
<dbReference type="EMBL" id="LQOJ01000015">
    <property type="protein sequence ID" value="ORV08499.1"/>
    <property type="molecule type" value="Genomic_DNA"/>
</dbReference>